<proteinExistence type="predicted"/>
<dbReference type="EMBL" id="JAUSZT010000003">
    <property type="protein sequence ID" value="MDQ0999310.1"/>
    <property type="molecule type" value="Genomic_DNA"/>
</dbReference>
<feature type="compositionally biased region" description="Basic and acidic residues" evidence="1">
    <location>
        <begin position="97"/>
        <end position="113"/>
    </location>
</feature>
<feature type="region of interest" description="Disordered" evidence="1">
    <location>
        <begin position="1"/>
        <end position="119"/>
    </location>
</feature>
<gene>
    <name evidence="2" type="ORF">QFZ34_004492</name>
</gene>
<dbReference type="Proteomes" id="UP001237780">
    <property type="component" value="Unassembled WGS sequence"/>
</dbReference>
<reference evidence="2 3" key="1">
    <citation type="submission" date="2023-07" db="EMBL/GenBank/DDBJ databases">
        <title>Comparative genomics of wheat-associated soil bacteria to identify genetic determinants of phenazine resistance.</title>
        <authorList>
            <person name="Mouncey N."/>
        </authorList>
    </citation>
    <scope>NUCLEOTIDE SEQUENCE [LARGE SCALE GENOMIC DNA]</scope>
    <source>
        <strain evidence="2 3">W4I11</strain>
    </source>
</reference>
<feature type="compositionally biased region" description="Basic and acidic residues" evidence="1">
    <location>
        <begin position="30"/>
        <end position="42"/>
    </location>
</feature>
<organism evidence="2 3">
    <name type="scientific">Phyllobacterium ifriqiyense</name>
    <dbReference type="NCBI Taxonomy" id="314238"/>
    <lineage>
        <taxon>Bacteria</taxon>
        <taxon>Pseudomonadati</taxon>
        <taxon>Pseudomonadota</taxon>
        <taxon>Alphaproteobacteria</taxon>
        <taxon>Hyphomicrobiales</taxon>
        <taxon>Phyllobacteriaceae</taxon>
        <taxon>Phyllobacterium</taxon>
    </lineage>
</organism>
<name>A0ABU0SHC4_9HYPH</name>
<sequence>MAQSPIGASAGLSSATREPSMEEILASIRRIIEESDTARPDDVPPAAVNSDMPAQTTSNLQVEDNLESDEAELAPRQGIAVTPVQKMPEAMFSPRLPDVESEPHETNKPEAKSPAEAVAPAPQILAEEELLVAEQVAEKPAAPSQPDTSANMRFAEPASVPESGPAVKSSMPIAIDEFETNMEEEVSLDLAQALEPILSESTERQVSAAFEDLSFAVRSEQRRSFDEIAQEIMRPLLQDWLDNNLPTLVERLVREEIERVARGGKR</sequence>
<dbReference type="Pfam" id="PF10691">
    <property type="entry name" value="DUF2497"/>
    <property type="match status" value="1"/>
</dbReference>
<comment type="caution">
    <text evidence="2">The sequence shown here is derived from an EMBL/GenBank/DDBJ whole genome shotgun (WGS) entry which is preliminary data.</text>
</comment>
<protein>
    <submittedName>
        <fullName evidence="2">Cell pole-organizing protein PopZ</fullName>
    </submittedName>
</protein>
<evidence type="ECO:0000313" key="3">
    <source>
        <dbReference type="Proteomes" id="UP001237780"/>
    </source>
</evidence>
<evidence type="ECO:0000313" key="2">
    <source>
        <dbReference type="EMBL" id="MDQ0999310.1"/>
    </source>
</evidence>
<keyword evidence="3" id="KW-1185">Reference proteome</keyword>
<dbReference type="InterPro" id="IPR019632">
    <property type="entry name" value="DUF2497"/>
</dbReference>
<feature type="compositionally biased region" description="Polar residues" evidence="1">
    <location>
        <begin position="52"/>
        <end position="62"/>
    </location>
</feature>
<dbReference type="RefSeq" id="WP_307285455.1">
    <property type="nucleotide sequence ID" value="NZ_JAUSZT010000003.1"/>
</dbReference>
<accession>A0ABU0SHC4</accession>
<evidence type="ECO:0000256" key="1">
    <source>
        <dbReference type="SAM" id="MobiDB-lite"/>
    </source>
</evidence>